<keyword evidence="1" id="KW-0472">Membrane</keyword>
<comment type="caution">
    <text evidence="2">The sequence shown here is derived from an EMBL/GenBank/DDBJ whole genome shotgun (WGS) entry which is preliminary data.</text>
</comment>
<feature type="transmembrane region" description="Helical" evidence="1">
    <location>
        <begin position="105"/>
        <end position="124"/>
    </location>
</feature>
<reference evidence="2 3" key="1">
    <citation type="submission" date="2021-03" db="EMBL/GenBank/DDBJ databases">
        <title>Paenibacillus artemisicola MWE-103 whole genome sequence.</title>
        <authorList>
            <person name="Ham Y.J."/>
        </authorList>
    </citation>
    <scope>NUCLEOTIDE SEQUENCE [LARGE SCALE GENOMIC DNA]</scope>
    <source>
        <strain evidence="2 3">MWE-103</strain>
    </source>
</reference>
<proteinExistence type="predicted"/>
<gene>
    <name evidence="2" type="ORF">I8J29_03705</name>
</gene>
<dbReference type="InterPro" id="IPR011737">
    <property type="entry name" value="CHP02206_TP0381"/>
</dbReference>
<feature type="transmembrane region" description="Helical" evidence="1">
    <location>
        <begin position="136"/>
        <end position="156"/>
    </location>
</feature>
<dbReference type="NCBIfam" id="TIGR02206">
    <property type="entry name" value="intg_mem_TP0381"/>
    <property type="match status" value="1"/>
</dbReference>
<keyword evidence="1" id="KW-0812">Transmembrane</keyword>
<protein>
    <submittedName>
        <fullName evidence="2">TIGR02206 family membrane protein</fullName>
    </submittedName>
</protein>
<feature type="transmembrane region" description="Helical" evidence="1">
    <location>
        <begin position="212"/>
        <end position="233"/>
    </location>
</feature>
<keyword evidence="3" id="KW-1185">Reference proteome</keyword>
<keyword evidence="1" id="KW-1133">Transmembrane helix</keyword>
<organism evidence="2 3">
    <name type="scientific">Paenibacillus artemisiicola</name>
    <dbReference type="NCBI Taxonomy" id="1172618"/>
    <lineage>
        <taxon>Bacteria</taxon>
        <taxon>Bacillati</taxon>
        <taxon>Bacillota</taxon>
        <taxon>Bacilli</taxon>
        <taxon>Bacillales</taxon>
        <taxon>Paenibacillaceae</taxon>
        <taxon>Paenibacillus</taxon>
    </lineage>
</organism>
<evidence type="ECO:0000313" key="3">
    <source>
        <dbReference type="Proteomes" id="UP000670947"/>
    </source>
</evidence>
<dbReference type="Pfam" id="PF14808">
    <property type="entry name" value="TMEM164"/>
    <property type="match status" value="1"/>
</dbReference>
<evidence type="ECO:0000313" key="2">
    <source>
        <dbReference type="EMBL" id="MBO7743285.1"/>
    </source>
</evidence>
<accession>A0ABS3W4R9</accession>
<feature type="transmembrane region" description="Helical" evidence="1">
    <location>
        <begin position="168"/>
        <end position="187"/>
    </location>
</feature>
<evidence type="ECO:0000256" key="1">
    <source>
        <dbReference type="SAM" id="Phobius"/>
    </source>
</evidence>
<dbReference type="RefSeq" id="WP_208846329.1">
    <property type="nucleotide sequence ID" value="NZ_JAGGDJ010000002.1"/>
</dbReference>
<feature type="transmembrane region" description="Helical" evidence="1">
    <location>
        <begin position="83"/>
        <end position="100"/>
    </location>
</feature>
<sequence length="239" mass="26664">MRSFFDPNIGSAGFAAFSASHVAVLAILLLLGALLYRCRAAIRGRAPLRAAVRFGLIAALAVPEAALFRWYAAEGLWDARYTLPLELCSITQLLAIAMLAARSRLLYAIVYFAGIGGALQAMLTPDLAYPFPHFRFFHFFVVHMAIILAPLYMTWIEGFRPNWKDIGVAMLFLNVLVVTVGPLDYWLDANYMFLRRKPEAASLLSVLGPYPYYLIVEEAIALAIFVLLLLPFLRRGDKS</sequence>
<feature type="transmembrane region" description="Helical" evidence="1">
    <location>
        <begin position="12"/>
        <end position="38"/>
    </location>
</feature>
<dbReference type="EMBL" id="JAGGDJ010000002">
    <property type="protein sequence ID" value="MBO7743285.1"/>
    <property type="molecule type" value="Genomic_DNA"/>
</dbReference>
<name>A0ABS3W4R9_9BACL</name>
<feature type="transmembrane region" description="Helical" evidence="1">
    <location>
        <begin position="50"/>
        <end position="71"/>
    </location>
</feature>
<dbReference type="Proteomes" id="UP000670947">
    <property type="component" value="Unassembled WGS sequence"/>
</dbReference>